<dbReference type="RefSeq" id="WP_344713643.1">
    <property type="nucleotide sequence ID" value="NZ_BAABCB010000015.1"/>
</dbReference>
<dbReference type="PROSITE" id="PS51257">
    <property type="entry name" value="PROKAR_LIPOPROTEIN"/>
    <property type="match status" value="1"/>
</dbReference>
<keyword evidence="3" id="KW-1185">Reference proteome</keyword>
<sequence>MSKSKFLIFVVLSLIFSCKRAISSSDSNLNSTRAYNRDGIKSENMVEMTKEGGVFYVPIQINDVDMDIIFDTGASSISISETEVLFLLKQGRLSEEDFLGKVQYQDATGNISEGTRLNLKKVRIGTKTIYNVEASVVHNLEAPLLLGQSALSKFGKLTIDYKNNQIIFE</sequence>
<protein>
    <recommendedName>
        <fullName evidence="4">Aspartyl protease</fullName>
    </recommendedName>
</protein>
<evidence type="ECO:0000256" key="1">
    <source>
        <dbReference type="SAM" id="SignalP"/>
    </source>
</evidence>
<dbReference type="InterPro" id="IPR034122">
    <property type="entry name" value="Retropepsin-like_bacterial"/>
</dbReference>
<dbReference type="EMBL" id="BAABCB010000015">
    <property type="protein sequence ID" value="GAA4242796.1"/>
    <property type="molecule type" value="Genomic_DNA"/>
</dbReference>
<evidence type="ECO:0008006" key="4">
    <source>
        <dbReference type="Google" id="ProtNLM"/>
    </source>
</evidence>
<evidence type="ECO:0000313" key="2">
    <source>
        <dbReference type="EMBL" id="GAA4242796.1"/>
    </source>
</evidence>
<reference evidence="3" key="1">
    <citation type="journal article" date="2019" name="Int. J. Syst. Evol. Microbiol.">
        <title>The Global Catalogue of Microorganisms (GCM) 10K type strain sequencing project: providing services to taxonomists for standard genome sequencing and annotation.</title>
        <authorList>
            <consortium name="The Broad Institute Genomics Platform"/>
            <consortium name="The Broad Institute Genome Sequencing Center for Infectious Disease"/>
            <person name="Wu L."/>
            <person name="Ma J."/>
        </authorList>
    </citation>
    <scope>NUCLEOTIDE SEQUENCE [LARGE SCALE GENOMIC DNA]</scope>
    <source>
        <strain evidence="3">JCM 17633</strain>
    </source>
</reference>
<feature type="signal peptide" evidence="1">
    <location>
        <begin position="1"/>
        <end position="21"/>
    </location>
</feature>
<gene>
    <name evidence="2" type="ORF">GCM10022292_14550</name>
</gene>
<feature type="chain" id="PRO_5046806866" description="Aspartyl protease" evidence="1">
    <location>
        <begin position="22"/>
        <end position="169"/>
    </location>
</feature>
<dbReference type="CDD" id="cd05483">
    <property type="entry name" value="retropepsin_like_bacteria"/>
    <property type="match status" value="1"/>
</dbReference>
<evidence type="ECO:0000313" key="3">
    <source>
        <dbReference type="Proteomes" id="UP001501682"/>
    </source>
</evidence>
<comment type="caution">
    <text evidence="2">The sequence shown here is derived from an EMBL/GenBank/DDBJ whole genome shotgun (WGS) entry which is preliminary data.</text>
</comment>
<dbReference type="SUPFAM" id="SSF50630">
    <property type="entry name" value="Acid proteases"/>
    <property type="match status" value="1"/>
</dbReference>
<organism evidence="2 3">
    <name type="scientific">Winogradskyella damuponensis</name>
    <dbReference type="NCBI Taxonomy" id="943939"/>
    <lineage>
        <taxon>Bacteria</taxon>
        <taxon>Pseudomonadati</taxon>
        <taxon>Bacteroidota</taxon>
        <taxon>Flavobacteriia</taxon>
        <taxon>Flavobacteriales</taxon>
        <taxon>Flavobacteriaceae</taxon>
        <taxon>Winogradskyella</taxon>
    </lineage>
</organism>
<dbReference type="Proteomes" id="UP001501682">
    <property type="component" value="Unassembled WGS sequence"/>
</dbReference>
<dbReference type="InterPro" id="IPR021109">
    <property type="entry name" value="Peptidase_aspartic_dom_sf"/>
</dbReference>
<proteinExistence type="predicted"/>
<keyword evidence="1" id="KW-0732">Signal</keyword>
<accession>A0ABP8CS74</accession>
<dbReference type="Gene3D" id="2.40.70.10">
    <property type="entry name" value="Acid Proteases"/>
    <property type="match status" value="1"/>
</dbReference>
<name>A0ABP8CS74_9FLAO</name>
<dbReference type="Pfam" id="PF13975">
    <property type="entry name" value="gag-asp_proteas"/>
    <property type="match status" value="1"/>
</dbReference>